<dbReference type="EMBL" id="ML208431">
    <property type="protein sequence ID" value="TFK65591.1"/>
    <property type="molecule type" value="Genomic_DNA"/>
</dbReference>
<gene>
    <name evidence="1" type="ORF">BDN72DRAFT_900557</name>
</gene>
<keyword evidence="2" id="KW-1185">Reference proteome</keyword>
<proteinExistence type="predicted"/>
<organism evidence="1 2">
    <name type="scientific">Pluteus cervinus</name>
    <dbReference type="NCBI Taxonomy" id="181527"/>
    <lineage>
        <taxon>Eukaryota</taxon>
        <taxon>Fungi</taxon>
        <taxon>Dikarya</taxon>
        <taxon>Basidiomycota</taxon>
        <taxon>Agaricomycotina</taxon>
        <taxon>Agaricomycetes</taxon>
        <taxon>Agaricomycetidae</taxon>
        <taxon>Agaricales</taxon>
        <taxon>Pluteineae</taxon>
        <taxon>Pluteaceae</taxon>
        <taxon>Pluteus</taxon>
    </lineage>
</organism>
<protein>
    <submittedName>
        <fullName evidence="1">Linoleate diol synthase</fullName>
    </submittedName>
</protein>
<name>A0ACD3AJ98_9AGAR</name>
<sequence>MSKILSSVFRKKDKDSKSKDAPPKTRSSIVNTNGATKAPAPKETAPAVSEPKVIEFNEPSAQGSGISLQTISAAVDAFRHKESIDDRKMLLEHGISIVSRMKPGELANSTQDKIVELCEKALSIIHLLYNDLAHPPATSIGNKYAFRTADGSFNNIEMPDLGKAGTTYARSVQQSHPLPQNQLPDPGLVFDTLLRREGFVKHPAGLSSMMFSFAALVIHSVFRTSHTDVNINETSSYVDLSPLYGHNQEAQDRVRMRDGRGLLYPDVFAEDRLLLLPPAVCALLVLFSRNHNYIAKRLLEINERGTWVDPSTLSPDIPANKAKLISQEEEIFQIARLVNCGWFGAVVFSDYFSCILGLVRDGSSWSLNPFEEIRNADHSLFERGKGNVCSVEFNCLYRWHATTSVEDEKWVHQVFDQIFDGKDPEAVSVTDFKMAARKIQAMQPDIHHWTFGNLKRQEDGSFRDEDLANILHNATEHPAGAFRARGTPSVMRLHEIMGIEQNRRWGVCSLNDFRKYLGIKPYATFLEWNSDPEIAEAAESLYGSIDYLELYVGLQAEEAKPVMDGAGLCPGYTISRAILSDAIALTRGDRFFTHDFTPYNLTAWGFNDCQRDPNAFGFGSTLGRLILRTLPENFTENSTYTFFPLMTPESMKIHLTKLNVIDQYDLTRPTTTTAPRKIQDYGVIAEILKKPNGWAEPYNARVARVIHGKGFYAAEGVEVRRQVVNALAGSPEAIDKIGKSFYEATRKLINSRAATLVGGKAKAVDLVREVFRVAPVQWVATNIAGLSIKTKTDPDGDYTADELFDMLGDIYSFVFLDVEASKAMVLQRAAHAAIHRLTESIKGPLGSGVSTGFVAEIASHIGKAKKAEHGELVRKLEALGYSSDQIVNTILALMVVASVELSLAFTNVVHLYLDSKDEPTIRTLARSTDAKDVEKLNAYVYEALRLEPVFRGVYREASTDQQISHTYVKANTRVFLDLAQANRNEQAFPNANNVDTRRTIDTILHGDGLFRNLGEALTIKITTQVLRAVYSYDNVNRAPGDSGRLQRFVDHTRPELNYAYLDKSQVVSPWPRSLTVKYDVAA</sequence>
<reference evidence="1 2" key="1">
    <citation type="journal article" date="2019" name="Nat. Ecol. Evol.">
        <title>Megaphylogeny resolves global patterns of mushroom evolution.</title>
        <authorList>
            <person name="Varga T."/>
            <person name="Krizsan K."/>
            <person name="Foldi C."/>
            <person name="Dima B."/>
            <person name="Sanchez-Garcia M."/>
            <person name="Sanchez-Ramirez S."/>
            <person name="Szollosi G.J."/>
            <person name="Szarkandi J.G."/>
            <person name="Papp V."/>
            <person name="Albert L."/>
            <person name="Andreopoulos W."/>
            <person name="Angelini C."/>
            <person name="Antonin V."/>
            <person name="Barry K.W."/>
            <person name="Bougher N.L."/>
            <person name="Buchanan P."/>
            <person name="Buyck B."/>
            <person name="Bense V."/>
            <person name="Catcheside P."/>
            <person name="Chovatia M."/>
            <person name="Cooper J."/>
            <person name="Damon W."/>
            <person name="Desjardin D."/>
            <person name="Finy P."/>
            <person name="Geml J."/>
            <person name="Haridas S."/>
            <person name="Hughes K."/>
            <person name="Justo A."/>
            <person name="Karasinski D."/>
            <person name="Kautmanova I."/>
            <person name="Kiss B."/>
            <person name="Kocsube S."/>
            <person name="Kotiranta H."/>
            <person name="LaButti K.M."/>
            <person name="Lechner B.E."/>
            <person name="Liimatainen K."/>
            <person name="Lipzen A."/>
            <person name="Lukacs Z."/>
            <person name="Mihaltcheva S."/>
            <person name="Morgado L.N."/>
            <person name="Niskanen T."/>
            <person name="Noordeloos M.E."/>
            <person name="Ohm R.A."/>
            <person name="Ortiz-Santana B."/>
            <person name="Ovrebo C."/>
            <person name="Racz N."/>
            <person name="Riley R."/>
            <person name="Savchenko A."/>
            <person name="Shiryaev A."/>
            <person name="Soop K."/>
            <person name="Spirin V."/>
            <person name="Szebenyi C."/>
            <person name="Tomsovsky M."/>
            <person name="Tulloss R.E."/>
            <person name="Uehling J."/>
            <person name="Grigoriev I.V."/>
            <person name="Vagvolgyi C."/>
            <person name="Papp T."/>
            <person name="Martin F.M."/>
            <person name="Miettinen O."/>
            <person name="Hibbett D.S."/>
            <person name="Nagy L.G."/>
        </authorList>
    </citation>
    <scope>NUCLEOTIDE SEQUENCE [LARGE SCALE GENOMIC DNA]</scope>
    <source>
        <strain evidence="1 2">NL-1719</strain>
    </source>
</reference>
<evidence type="ECO:0000313" key="2">
    <source>
        <dbReference type="Proteomes" id="UP000308600"/>
    </source>
</evidence>
<accession>A0ACD3AJ98</accession>
<evidence type="ECO:0000313" key="1">
    <source>
        <dbReference type="EMBL" id="TFK65591.1"/>
    </source>
</evidence>
<dbReference type="Proteomes" id="UP000308600">
    <property type="component" value="Unassembled WGS sequence"/>
</dbReference>